<dbReference type="EMBL" id="ML121581">
    <property type="protein sequence ID" value="RPB19928.1"/>
    <property type="molecule type" value="Genomic_DNA"/>
</dbReference>
<evidence type="ECO:0000313" key="2">
    <source>
        <dbReference type="EMBL" id="RPB19928.1"/>
    </source>
</evidence>
<gene>
    <name evidence="2" type="ORF">L211DRAFT_852798</name>
</gene>
<accession>A0A3N4LDZ7</accession>
<name>A0A3N4LDZ7_9PEZI</name>
<protein>
    <submittedName>
        <fullName evidence="2">Uncharacterized protein</fullName>
    </submittedName>
</protein>
<sequence length="146" mass="16685">MACNVPGYNKPMQSTTPEKDTDMLFRGERESAPSPEPDTGNLQVLGTGQHKDTDVPNPNPYTPKLLDLKREPQDPDLEEVLNQEIRQPTIEDRILEVRHIMEEDCELREQEISGVLQIMDQGQNETRQNFKIILGVLNKNKESFQA</sequence>
<organism evidence="2 3">
    <name type="scientific">Terfezia boudieri ATCC MYA-4762</name>
    <dbReference type="NCBI Taxonomy" id="1051890"/>
    <lineage>
        <taxon>Eukaryota</taxon>
        <taxon>Fungi</taxon>
        <taxon>Dikarya</taxon>
        <taxon>Ascomycota</taxon>
        <taxon>Pezizomycotina</taxon>
        <taxon>Pezizomycetes</taxon>
        <taxon>Pezizales</taxon>
        <taxon>Pezizaceae</taxon>
        <taxon>Terfezia</taxon>
    </lineage>
</organism>
<keyword evidence="3" id="KW-1185">Reference proteome</keyword>
<dbReference type="AlphaFoldDB" id="A0A3N4LDZ7"/>
<dbReference type="InParanoid" id="A0A3N4LDZ7"/>
<evidence type="ECO:0000313" key="3">
    <source>
        <dbReference type="Proteomes" id="UP000267821"/>
    </source>
</evidence>
<feature type="compositionally biased region" description="Basic and acidic residues" evidence="1">
    <location>
        <begin position="17"/>
        <end position="31"/>
    </location>
</feature>
<feature type="region of interest" description="Disordered" evidence="1">
    <location>
        <begin position="1"/>
        <end position="63"/>
    </location>
</feature>
<dbReference type="Proteomes" id="UP000267821">
    <property type="component" value="Unassembled WGS sequence"/>
</dbReference>
<reference evidence="2 3" key="1">
    <citation type="journal article" date="2018" name="Nat. Ecol. Evol.">
        <title>Pezizomycetes genomes reveal the molecular basis of ectomycorrhizal truffle lifestyle.</title>
        <authorList>
            <person name="Murat C."/>
            <person name="Payen T."/>
            <person name="Noel B."/>
            <person name="Kuo A."/>
            <person name="Morin E."/>
            <person name="Chen J."/>
            <person name="Kohler A."/>
            <person name="Krizsan K."/>
            <person name="Balestrini R."/>
            <person name="Da Silva C."/>
            <person name="Montanini B."/>
            <person name="Hainaut M."/>
            <person name="Levati E."/>
            <person name="Barry K.W."/>
            <person name="Belfiori B."/>
            <person name="Cichocki N."/>
            <person name="Clum A."/>
            <person name="Dockter R.B."/>
            <person name="Fauchery L."/>
            <person name="Guy J."/>
            <person name="Iotti M."/>
            <person name="Le Tacon F."/>
            <person name="Lindquist E.A."/>
            <person name="Lipzen A."/>
            <person name="Malagnac F."/>
            <person name="Mello A."/>
            <person name="Molinier V."/>
            <person name="Miyauchi S."/>
            <person name="Poulain J."/>
            <person name="Riccioni C."/>
            <person name="Rubini A."/>
            <person name="Sitrit Y."/>
            <person name="Splivallo R."/>
            <person name="Traeger S."/>
            <person name="Wang M."/>
            <person name="Zifcakova L."/>
            <person name="Wipf D."/>
            <person name="Zambonelli A."/>
            <person name="Paolocci F."/>
            <person name="Nowrousian M."/>
            <person name="Ottonello S."/>
            <person name="Baldrian P."/>
            <person name="Spatafora J.W."/>
            <person name="Henrissat B."/>
            <person name="Nagy L.G."/>
            <person name="Aury J.M."/>
            <person name="Wincker P."/>
            <person name="Grigoriev I.V."/>
            <person name="Bonfante P."/>
            <person name="Martin F.M."/>
        </authorList>
    </citation>
    <scope>NUCLEOTIDE SEQUENCE [LARGE SCALE GENOMIC DNA]</scope>
    <source>
        <strain evidence="2 3">ATCC MYA-4762</strain>
    </source>
</reference>
<evidence type="ECO:0000256" key="1">
    <source>
        <dbReference type="SAM" id="MobiDB-lite"/>
    </source>
</evidence>
<proteinExistence type="predicted"/>